<evidence type="ECO:0000313" key="5">
    <source>
        <dbReference type="Proteomes" id="UP001162031"/>
    </source>
</evidence>
<organism evidence="4 5">
    <name type="scientific">Hyaloperonospora brassicae</name>
    <name type="common">Brassica downy mildew</name>
    <name type="synonym">Peronospora brassicae</name>
    <dbReference type="NCBI Taxonomy" id="162125"/>
    <lineage>
        <taxon>Eukaryota</taxon>
        <taxon>Sar</taxon>
        <taxon>Stramenopiles</taxon>
        <taxon>Oomycota</taxon>
        <taxon>Peronosporomycetes</taxon>
        <taxon>Peronosporales</taxon>
        <taxon>Peronosporaceae</taxon>
        <taxon>Hyaloperonospora</taxon>
    </lineage>
</organism>
<sequence length="510" mass="54635">MRLKKLKLNVSRRSRPGDDDAALGSSAVGDNGDDDNEQRKWVSPSKLGHGGAAHSSSSSTSTSSSSSSSSPTDAQPQELHTHVAVRFEPHSSSTSSSELFARGVAGGVVRPKTAAMAVAQTGADTGAAGGAAADVDMGDDDVAEAGHAAMRQTMVRAIVETLRALKPHAPEKVLAGLPTLAQHMDTTLFKLAPSEAEYCDRTTLRSRIAQIQETNAKRLLAQQQQRTPECSSSSSHVVPALKPLAEMQACKVFQHLQSWRQQLVHAHAVAPWDILPNATLANVALYMPSSEAELARCGIGTDRMTRFGPSLMQELQRLSWSHVRASDPLLRAKSSRKSPSTGKRSAPESMAGPSSRRKKQKDGPSARSAASVAASEHSRSPTAQTSMRSTVESPAALLPMVSMRPDGGPPPTTSTATASSHCPSSAASSLQQQSPACPALENHMHLLVQGAGQLSHQQLKQQQQVKSLEAYEQEVQSLRWMLHQSQQQTAQLERDVQRLRAELHDATRRK</sequence>
<keyword evidence="1" id="KW-0175">Coiled coil</keyword>
<feature type="compositionally biased region" description="Low complexity" evidence="2">
    <location>
        <begin position="365"/>
        <end position="375"/>
    </location>
</feature>
<accession>A0AAV0T1D1</accession>
<evidence type="ECO:0000259" key="3">
    <source>
        <dbReference type="PROSITE" id="PS50967"/>
    </source>
</evidence>
<evidence type="ECO:0000256" key="2">
    <source>
        <dbReference type="SAM" id="MobiDB-lite"/>
    </source>
</evidence>
<dbReference type="PROSITE" id="PS50967">
    <property type="entry name" value="HRDC"/>
    <property type="match status" value="1"/>
</dbReference>
<dbReference type="AlphaFoldDB" id="A0AAV0T1D1"/>
<feature type="domain" description="HRDC" evidence="3">
    <location>
        <begin position="246"/>
        <end position="325"/>
    </location>
</feature>
<dbReference type="InterPro" id="IPR002121">
    <property type="entry name" value="HRDC_dom"/>
</dbReference>
<comment type="caution">
    <text evidence="4">The sequence shown here is derived from an EMBL/GenBank/DDBJ whole genome shotgun (WGS) entry which is preliminary data.</text>
</comment>
<keyword evidence="5" id="KW-1185">Reference proteome</keyword>
<dbReference type="EMBL" id="CANTFL010000042">
    <property type="protein sequence ID" value="CAI5709944.1"/>
    <property type="molecule type" value="Genomic_DNA"/>
</dbReference>
<feature type="compositionally biased region" description="Low complexity" evidence="2">
    <location>
        <begin position="413"/>
        <end position="434"/>
    </location>
</feature>
<feature type="region of interest" description="Disordered" evidence="2">
    <location>
        <begin position="329"/>
        <end position="434"/>
    </location>
</feature>
<evidence type="ECO:0000313" key="4">
    <source>
        <dbReference type="EMBL" id="CAI5709944.1"/>
    </source>
</evidence>
<gene>
    <name evidence="4" type="ORF">HBR001_LOCUS373</name>
</gene>
<protein>
    <recommendedName>
        <fullName evidence="3">HRDC domain-containing protein</fullName>
    </recommendedName>
</protein>
<evidence type="ECO:0000256" key="1">
    <source>
        <dbReference type="SAM" id="Coils"/>
    </source>
</evidence>
<feature type="compositionally biased region" description="Basic residues" evidence="2">
    <location>
        <begin position="1"/>
        <end position="14"/>
    </location>
</feature>
<feature type="region of interest" description="Disordered" evidence="2">
    <location>
        <begin position="1"/>
        <end position="78"/>
    </location>
</feature>
<dbReference type="InterPro" id="IPR044876">
    <property type="entry name" value="HRDC_dom_sf"/>
</dbReference>
<proteinExistence type="predicted"/>
<name>A0AAV0T1D1_HYABA</name>
<reference evidence="4" key="1">
    <citation type="submission" date="2022-12" db="EMBL/GenBank/DDBJ databases">
        <authorList>
            <person name="Webb A."/>
        </authorList>
    </citation>
    <scope>NUCLEOTIDE SEQUENCE</scope>
    <source>
        <strain evidence="4">Hp1</strain>
    </source>
</reference>
<dbReference type="Pfam" id="PF00570">
    <property type="entry name" value="HRDC"/>
    <property type="match status" value="1"/>
</dbReference>
<dbReference type="GO" id="GO:0000166">
    <property type="term" value="F:nucleotide binding"/>
    <property type="evidence" value="ECO:0007669"/>
    <property type="project" value="InterPro"/>
</dbReference>
<feature type="compositionally biased region" description="Low complexity" evidence="2">
    <location>
        <begin position="55"/>
        <end position="70"/>
    </location>
</feature>
<dbReference type="Proteomes" id="UP001162031">
    <property type="component" value="Unassembled WGS sequence"/>
</dbReference>
<dbReference type="GO" id="GO:0003676">
    <property type="term" value="F:nucleic acid binding"/>
    <property type="evidence" value="ECO:0007669"/>
    <property type="project" value="InterPro"/>
</dbReference>
<feature type="compositionally biased region" description="Polar residues" evidence="2">
    <location>
        <begin position="381"/>
        <end position="392"/>
    </location>
</feature>
<dbReference type="Gene3D" id="1.10.150.80">
    <property type="entry name" value="HRDC domain"/>
    <property type="match status" value="1"/>
</dbReference>
<feature type="coiled-coil region" evidence="1">
    <location>
        <begin position="468"/>
        <end position="509"/>
    </location>
</feature>
<dbReference type="InterPro" id="IPR010997">
    <property type="entry name" value="HRDC-like_sf"/>
</dbReference>
<dbReference type="SUPFAM" id="SSF47819">
    <property type="entry name" value="HRDC-like"/>
    <property type="match status" value="1"/>
</dbReference>